<organism evidence="4 5">
    <name type="scientific">Fimbriimonas ginsengisoli Gsoil 348</name>
    <dbReference type="NCBI Taxonomy" id="661478"/>
    <lineage>
        <taxon>Bacteria</taxon>
        <taxon>Bacillati</taxon>
        <taxon>Armatimonadota</taxon>
        <taxon>Fimbriimonadia</taxon>
        <taxon>Fimbriimonadales</taxon>
        <taxon>Fimbriimonadaceae</taxon>
        <taxon>Fimbriimonas</taxon>
    </lineage>
</organism>
<dbReference type="InterPro" id="IPR050810">
    <property type="entry name" value="Bact_Secretion_Sys_Channel"/>
</dbReference>
<feature type="region of interest" description="Disordered" evidence="2">
    <location>
        <begin position="297"/>
        <end position="344"/>
    </location>
</feature>
<proteinExistence type="inferred from homology"/>
<feature type="domain" description="Type II/III secretion system secretin-like" evidence="3">
    <location>
        <begin position="443"/>
        <end position="601"/>
    </location>
</feature>
<evidence type="ECO:0000256" key="1">
    <source>
        <dbReference type="RuleBase" id="RU004003"/>
    </source>
</evidence>
<dbReference type="OrthoDB" id="9779724at2"/>
<evidence type="ECO:0000256" key="2">
    <source>
        <dbReference type="SAM" id="MobiDB-lite"/>
    </source>
</evidence>
<gene>
    <name evidence="4" type="ORF">OP10G_0641</name>
</gene>
<dbReference type="PANTHER" id="PTHR30332:SF17">
    <property type="entry name" value="TYPE IV PILIATION SYSTEM PROTEIN DR_0774-RELATED"/>
    <property type="match status" value="1"/>
</dbReference>
<dbReference type="GO" id="GO:0015627">
    <property type="term" value="C:type II protein secretion system complex"/>
    <property type="evidence" value="ECO:0007669"/>
    <property type="project" value="TreeGrafter"/>
</dbReference>
<dbReference type="Pfam" id="PF00263">
    <property type="entry name" value="Secretin"/>
    <property type="match status" value="1"/>
</dbReference>
<dbReference type="InterPro" id="IPR004846">
    <property type="entry name" value="T2SS/T3SS_dom"/>
</dbReference>
<dbReference type="STRING" id="661478.OP10G_0641"/>
<dbReference type="EMBL" id="CP007139">
    <property type="protein sequence ID" value="AIE84009.1"/>
    <property type="molecule type" value="Genomic_DNA"/>
</dbReference>
<protein>
    <submittedName>
        <fullName evidence="4">Type II secretion system protein</fullName>
    </submittedName>
</protein>
<dbReference type="HOGENOM" id="CLU_449603_0_0_0"/>
<reference evidence="4 5" key="1">
    <citation type="journal article" date="2014" name="PLoS ONE">
        <title>The first complete genome sequence of the class fimbriimonadia in the phylum armatimonadetes.</title>
        <authorList>
            <person name="Hu Z.Y."/>
            <person name="Wang Y.Z."/>
            <person name="Im W.T."/>
            <person name="Wang S.Y."/>
            <person name="Zhao G.P."/>
            <person name="Zheng H.J."/>
            <person name="Quan Z.X."/>
        </authorList>
    </citation>
    <scope>NUCLEOTIDE SEQUENCE [LARGE SCALE GENOMIC DNA]</scope>
    <source>
        <strain evidence="4">Gsoil 348</strain>
    </source>
</reference>
<dbReference type="KEGG" id="fgi:OP10G_0641"/>
<dbReference type="eggNOG" id="COG4796">
    <property type="taxonomic scope" value="Bacteria"/>
</dbReference>
<sequence length="607" mass="63023">MNTILAAGILALATQGSGTTVTPIQTGVTAPITLNFSQTDVGQIFRTIGLLSGANIIYSGAEKLPVTLHFVAANADEAVRGTTAAAGLSYRRVGKIYVVAKAEAMRQALTPFAERARIKADGITPDFVKSLQDLLPHATVTGGNSEITVVGIPDDIKLARELITDRPVQAPKEARLAEVVSLGVASAKQVAIVLTELYPDVKTSVLADGQGGGGSIALIGSPAGVAEAKAKAIQLDSITPSAASLPVVEMYDVRYASAVTILAFLQEATPSVQATIAPPTYIPSGVAGRGSLANVSGASVGGASQTSSGPSGGSGIGGGQGPSDSAGGGASGGPGAGGSSTSTAYDRSTRIVLKGRRDDVSNALALLAKVDTKPLQVVIDVRIVDASPTDIEKVGLKYSWQPLQFFDIAPGTDTNTLTHISHTPGVGQIGRLPFNLLAVLDLMVQKTDAKLMANPSMQVMNNEEANFFIGDELSFPISTNGALGSQNVQLEKFNIGIGLNVRPRVNADGNITLRLNPVVQTLTSITNGLPQTASRDAKTVVMVQDGETVVIGGLIRDEDTRTISEVPFLSKLPIVGQLFRHNDRNHRRSNIIVTVTPHIVKDAQDKK</sequence>
<dbReference type="InterPro" id="IPR004845">
    <property type="entry name" value="T2SS_GspD_CS"/>
</dbReference>
<dbReference type="PANTHER" id="PTHR30332">
    <property type="entry name" value="PROBABLE GENERAL SECRETION PATHWAY PROTEIN D"/>
    <property type="match status" value="1"/>
</dbReference>
<comment type="similarity">
    <text evidence="1">Belongs to the bacterial secretin family.</text>
</comment>
<keyword evidence="5" id="KW-1185">Reference proteome</keyword>
<feature type="compositionally biased region" description="Gly residues" evidence="2">
    <location>
        <begin position="310"/>
        <end position="338"/>
    </location>
</feature>
<dbReference type="Proteomes" id="UP000027982">
    <property type="component" value="Chromosome"/>
</dbReference>
<name>A0A068NR02_FIMGI</name>
<evidence type="ECO:0000313" key="5">
    <source>
        <dbReference type="Proteomes" id="UP000027982"/>
    </source>
</evidence>
<dbReference type="PRINTS" id="PR00811">
    <property type="entry name" value="BCTERIALGSPD"/>
</dbReference>
<dbReference type="AlphaFoldDB" id="A0A068NR02"/>
<evidence type="ECO:0000259" key="3">
    <source>
        <dbReference type="Pfam" id="PF00263"/>
    </source>
</evidence>
<dbReference type="InterPro" id="IPR001775">
    <property type="entry name" value="GspD/PilQ"/>
</dbReference>
<evidence type="ECO:0000313" key="4">
    <source>
        <dbReference type="EMBL" id="AIE84009.1"/>
    </source>
</evidence>
<dbReference type="PROSITE" id="PS00875">
    <property type="entry name" value="T2SP_D"/>
    <property type="match status" value="1"/>
</dbReference>
<dbReference type="RefSeq" id="WP_025227339.1">
    <property type="nucleotide sequence ID" value="NZ_CP007139.1"/>
</dbReference>
<dbReference type="GO" id="GO:0009306">
    <property type="term" value="P:protein secretion"/>
    <property type="evidence" value="ECO:0007669"/>
    <property type="project" value="InterPro"/>
</dbReference>
<accession>A0A068NR02</accession>